<reference evidence="6 7" key="1">
    <citation type="journal article" date="2019" name="Int. J. Syst. Evol. Microbiol.">
        <title>The Global Catalogue of Microorganisms (GCM) 10K type strain sequencing project: providing services to taxonomists for standard genome sequencing and annotation.</title>
        <authorList>
            <consortium name="The Broad Institute Genomics Platform"/>
            <consortium name="The Broad Institute Genome Sequencing Center for Infectious Disease"/>
            <person name="Wu L."/>
            <person name="Ma J."/>
        </authorList>
    </citation>
    <scope>NUCLEOTIDE SEQUENCE [LARGE SCALE GENOMIC DNA]</scope>
    <source>
        <strain evidence="6 7">JCM 15089</strain>
    </source>
</reference>
<keyword evidence="2 4" id="KW-1133">Transmembrane helix</keyword>
<evidence type="ECO:0000256" key="1">
    <source>
        <dbReference type="ARBA" id="ARBA00022692"/>
    </source>
</evidence>
<proteinExistence type="predicted"/>
<feature type="transmembrane region" description="Helical" evidence="4">
    <location>
        <begin position="216"/>
        <end position="237"/>
    </location>
</feature>
<evidence type="ECO:0000259" key="5">
    <source>
        <dbReference type="PROSITE" id="PS50850"/>
    </source>
</evidence>
<dbReference type="InterPro" id="IPR036259">
    <property type="entry name" value="MFS_trans_sf"/>
</dbReference>
<evidence type="ECO:0000256" key="3">
    <source>
        <dbReference type="ARBA" id="ARBA00023136"/>
    </source>
</evidence>
<feature type="transmembrane region" description="Helical" evidence="4">
    <location>
        <begin position="142"/>
        <end position="163"/>
    </location>
</feature>
<dbReference type="Pfam" id="PF07690">
    <property type="entry name" value="MFS_1"/>
    <property type="match status" value="2"/>
</dbReference>
<evidence type="ECO:0000256" key="2">
    <source>
        <dbReference type="ARBA" id="ARBA00022989"/>
    </source>
</evidence>
<evidence type="ECO:0000313" key="6">
    <source>
        <dbReference type="EMBL" id="GAA0567794.1"/>
    </source>
</evidence>
<organism evidence="6 7">
    <name type="scientific">Rhizomicrobium electricum</name>
    <dbReference type="NCBI Taxonomy" id="480070"/>
    <lineage>
        <taxon>Bacteria</taxon>
        <taxon>Pseudomonadati</taxon>
        <taxon>Pseudomonadota</taxon>
        <taxon>Alphaproteobacteria</taxon>
        <taxon>Micropepsales</taxon>
        <taxon>Micropepsaceae</taxon>
        <taxon>Rhizomicrobium</taxon>
    </lineage>
</organism>
<dbReference type="PANTHER" id="PTHR23521">
    <property type="entry name" value="TRANSPORTER MFS SUPERFAMILY"/>
    <property type="match status" value="1"/>
</dbReference>
<feature type="transmembrane region" description="Helical" evidence="4">
    <location>
        <begin position="56"/>
        <end position="76"/>
    </location>
</feature>
<feature type="transmembrane region" description="Helical" evidence="4">
    <location>
        <begin position="82"/>
        <end position="103"/>
    </location>
</feature>
<feature type="transmembrane region" description="Helical" evidence="4">
    <location>
        <begin position="337"/>
        <end position="357"/>
    </location>
</feature>
<dbReference type="Proteomes" id="UP001499951">
    <property type="component" value="Unassembled WGS sequence"/>
</dbReference>
<dbReference type="PROSITE" id="PS50850">
    <property type="entry name" value="MFS"/>
    <property type="match status" value="1"/>
</dbReference>
<feature type="transmembrane region" description="Helical" evidence="4">
    <location>
        <begin position="115"/>
        <end position="136"/>
    </location>
</feature>
<feature type="transmembrane region" description="Helical" evidence="4">
    <location>
        <begin position="249"/>
        <end position="267"/>
    </location>
</feature>
<dbReference type="EMBL" id="BAAADD010000003">
    <property type="protein sequence ID" value="GAA0567794.1"/>
    <property type="molecule type" value="Genomic_DNA"/>
</dbReference>
<gene>
    <name evidence="6" type="ORF">GCM10008942_15490</name>
</gene>
<feature type="transmembrane region" description="Helical" evidence="4">
    <location>
        <begin position="183"/>
        <end position="204"/>
    </location>
</feature>
<keyword evidence="3 4" id="KW-0472">Membrane</keyword>
<dbReference type="SUPFAM" id="SSF103473">
    <property type="entry name" value="MFS general substrate transporter"/>
    <property type="match status" value="1"/>
</dbReference>
<accession>A0ABN1EJ98</accession>
<name>A0ABN1EJ98_9PROT</name>
<feature type="transmembrane region" description="Helical" evidence="4">
    <location>
        <begin position="20"/>
        <end position="44"/>
    </location>
</feature>
<dbReference type="PANTHER" id="PTHR23521:SF3">
    <property type="entry name" value="MFS TRANSPORTER"/>
    <property type="match status" value="1"/>
</dbReference>
<feature type="transmembrane region" description="Helical" evidence="4">
    <location>
        <begin position="273"/>
        <end position="293"/>
    </location>
</feature>
<sequence length="373" mass="38751">MFVQAGNALQTDVIGLRADTAFSSIMVGLMMAAYYLGYCAGPMLGHLVIGRVGHHATIGICVVMAAGAILLQPFFVTVPAWIALRVVSGFALSLCYVAIESWIHGSVTNLLRGRVFSIYMCVQIIGMTLAQWLLYLAGAESVGPFVLSAGLFLLAALPILVAYRTHPSDVPPRPLNIAKLFRYSPLGATATVFAGLSWAILFTFGPVCAKRLGFDVSGVGLFMALAVGSGGLLQLPAGWLSDVIGRRHVIALLLGAGAVAGVFGMIASSRTTILVAIALEGAAVFPIYAVAAAQVNDCISQAARVAAAAGLVLLFGLGSLLGPVLCGWVMAWFGTDAFFALMAGTMTAGFALTLALGRDPVEPVRAIEVGPHP</sequence>
<keyword evidence="1 4" id="KW-0812">Transmembrane</keyword>
<dbReference type="InterPro" id="IPR020846">
    <property type="entry name" value="MFS_dom"/>
</dbReference>
<protein>
    <submittedName>
        <fullName evidence="6">MFS transporter</fullName>
    </submittedName>
</protein>
<dbReference type="Gene3D" id="1.20.1250.20">
    <property type="entry name" value="MFS general substrate transporter like domains"/>
    <property type="match status" value="2"/>
</dbReference>
<comment type="caution">
    <text evidence="6">The sequence shown here is derived from an EMBL/GenBank/DDBJ whole genome shotgun (WGS) entry which is preliminary data.</text>
</comment>
<feature type="domain" description="Major facilitator superfamily (MFS) profile" evidence="5">
    <location>
        <begin position="183"/>
        <end position="373"/>
    </location>
</feature>
<dbReference type="InterPro" id="IPR011701">
    <property type="entry name" value="MFS"/>
</dbReference>
<feature type="transmembrane region" description="Helical" evidence="4">
    <location>
        <begin position="305"/>
        <end position="331"/>
    </location>
</feature>
<evidence type="ECO:0000256" key="4">
    <source>
        <dbReference type="SAM" id="Phobius"/>
    </source>
</evidence>
<keyword evidence="7" id="KW-1185">Reference proteome</keyword>
<evidence type="ECO:0000313" key="7">
    <source>
        <dbReference type="Proteomes" id="UP001499951"/>
    </source>
</evidence>